<reference evidence="2" key="1">
    <citation type="journal article" date="2019" name="Int. J. Syst. Evol. Microbiol.">
        <title>The Global Catalogue of Microorganisms (GCM) 10K type strain sequencing project: providing services to taxonomists for standard genome sequencing and annotation.</title>
        <authorList>
            <consortium name="The Broad Institute Genomics Platform"/>
            <consortium name="The Broad Institute Genome Sequencing Center for Infectious Disease"/>
            <person name="Wu L."/>
            <person name="Ma J."/>
        </authorList>
    </citation>
    <scope>NUCLEOTIDE SEQUENCE [LARGE SCALE GENOMIC DNA]</scope>
    <source>
        <strain evidence="2">CGMCC 1.15277</strain>
    </source>
</reference>
<organism evidence="1 2">
    <name type="scientific">Luteococcus sanguinis</name>
    <dbReference type="NCBI Taxonomy" id="174038"/>
    <lineage>
        <taxon>Bacteria</taxon>
        <taxon>Bacillati</taxon>
        <taxon>Actinomycetota</taxon>
        <taxon>Actinomycetes</taxon>
        <taxon>Propionibacteriales</taxon>
        <taxon>Propionibacteriaceae</taxon>
        <taxon>Luteococcus</taxon>
    </lineage>
</organism>
<dbReference type="Proteomes" id="UP001596266">
    <property type="component" value="Unassembled WGS sequence"/>
</dbReference>
<evidence type="ECO:0000313" key="2">
    <source>
        <dbReference type="Proteomes" id="UP001596266"/>
    </source>
</evidence>
<evidence type="ECO:0000313" key="1">
    <source>
        <dbReference type="EMBL" id="MFC6398019.1"/>
    </source>
</evidence>
<protein>
    <submittedName>
        <fullName evidence="1">Uncharacterized protein</fullName>
    </submittedName>
</protein>
<name>A0ABW1X6D9_9ACTN</name>
<comment type="caution">
    <text evidence="1">The sequence shown here is derived from an EMBL/GenBank/DDBJ whole genome shotgun (WGS) entry which is preliminary data.</text>
</comment>
<dbReference type="RefSeq" id="WP_343886842.1">
    <property type="nucleotide sequence ID" value="NZ_BAAAKI010000024.1"/>
</dbReference>
<sequence length="77" mass="8658">MTSPTLVKTDSRSRVVLPGRPDTPYLLEELEDGVLILQPAVVMSKAQAEYNADAELRTLLRDATASETVHRSRQRRH</sequence>
<gene>
    <name evidence="1" type="ORF">ACFP57_13640</name>
</gene>
<keyword evidence="2" id="KW-1185">Reference proteome</keyword>
<dbReference type="EMBL" id="JBHSUA010000025">
    <property type="protein sequence ID" value="MFC6398019.1"/>
    <property type="molecule type" value="Genomic_DNA"/>
</dbReference>
<accession>A0ABW1X6D9</accession>
<proteinExistence type="predicted"/>